<dbReference type="GO" id="GO:0016705">
    <property type="term" value="F:oxidoreductase activity, acting on paired donors, with incorporation or reduction of molecular oxygen"/>
    <property type="evidence" value="ECO:0007669"/>
    <property type="project" value="InterPro"/>
</dbReference>
<evidence type="ECO:0000256" key="10">
    <source>
        <dbReference type="PIRSR" id="PIRSR602401-1"/>
    </source>
</evidence>
<dbReference type="SUPFAM" id="SSF48264">
    <property type="entry name" value="Cytochrome P450"/>
    <property type="match status" value="2"/>
</dbReference>
<evidence type="ECO:0000256" key="1">
    <source>
        <dbReference type="ARBA" id="ARBA00001971"/>
    </source>
</evidence>
<dbReference type="HOGENOM" id="CLU_001570_4_1_1"/>
<feature type="binding site" description="axial binding residue" evidence="10">
    <location>
        <position position="448"/>
    </location>
    <ligand>
        <name>heme</name>
        <dbReference type="ChEBI" id="CHEBI:30413"/>
    </ligand>
    <ligandPart>
        <name>Fe</name>
        <dbReference type="ChEBI" id="CHEBI:18248"/>
    </ligandPart>
</feature>
<dbReference type="GO" id="GO:0005506">
    <property type="term" value="F:iron ion binding"/>
    <property type="evidence" value="ECO:0007669"/>
    <property type="project" value="InterPro"/>
</dbReference>
<evidence type="ECO:0000256" key="5">
    <source>
        <dbReference type="ARBA" id="ARBA00022723"/>
    </source>
</evidence>
<evidence type="ECO:0000256" key="8">
    <source>
        <dbReference type="ARBA" id="ARBA00023004"/>
    </source>
</evidence>
<dbReference type="PRINTS" id="PR00463">
    <property type="entry name" value="EP450I"/>
</dbReference>
<dbReference type="GO" id="GO:0020037">
    <property type="term" value="F:heme binding"/>
    <property type="evidence" value="ECO:0007669"/>
    <property type="project" value="InterPro"/>
</dbReference>
<comment type="cofactor">
    <cofactor evidence="1 10">
        <name>heme</name>
        <dbReference type="ChEBI" id="CHEBI:30413"/>
    </cofactor>
</comment>
<reference evidence="13" key="2">
    <citation type="submission" date="2013-12" db="EMBL/GenBank/DDBJ databases">
        <authorList>
            <person name="Yu Y."/>
            <person name="Lee S."/>
            <person name="de Baynast K."/>
            <person name="Wissotski M."/>
            <person name="Liu L."/>
            <person name="Talag J."/>
            <person name="Goicoechea J."/>
            <person name="Angelova A."/>
            <person name="Jetty R."/>
            <person name="Kudrna D."/>
            <person name="Golser W."/>
            <person name="Rivera L."/>
            <person name="Zhang J."/>
            <person name="Wing R."/>
        </authorList>
    </citation>
    <scope>NUCLEOTIDE SEQUENCE</scope>
</reference>
<dbReference type="Gramene" id="LPERR03G19000.2">
    <property type="protein sequence ID" value="LPERR03G19000.2"/>
    <property type="gene ID" value="LPERR03G19000"/>
</dbReference>
<name>A0A0D9VVH6_9ORYZ</name>
<proteinExistence type="inferred from homology"/>
<dbReference type="STRING" id="77586.A0A0D9VVH6"/>
<dbReference type="InterPro" id="IPR001128">
    <property type="entry name" value="Cyt_P450"/>
</dbReference>
<keyword evidence="4" id="KW-0812">Transmembrane</keyword>
<dbReference type="CDD" id="cd11072">
    <property type="entry name" value="CYP71-like"/>
    <property type="match status" value="1"/>
</dbReference>
<dbReference type="eggNOG" id="KOG0156">
    <property type="taxonomic scope" value="Eukaryota"/>
</dbReference>
<reference evidence="12 13" key="1">
    <citation type="submission" date="2012-08" db="EMBL/GenBank/DDBJ databases">
        <title>Oryza genome evolution.</title>
        <authorList>
            <person name="Wing R.A."/>
        </authorList>
    </citation>
    <scope>NUCLEOTIDE SEQUENCE</scope>
</reference>
<evidence type="ECO:0000256" key="4">
    <source>
        <dbReference type="ARBA" id="ARBA00022692"/>
    </source>
</evidence>
<dbReference type="InterPro" id="IPR017972">
    <property type="entry name" value="Cyt_P450_CS"/>
</dbReference>
<comment type="similarity">
    <text evidence="2 11">Belongs to the cytochrome P450 family.</text>
</comment>
<dbReference type="AlphaFoldDB" id="A0A0D9VVH6"/>
<evidence type="ECO:0000256" key="9">
    <source>
        <dbReference type="ARBA" id="ARBA00023033"/>
    </source>
</evidence>
<dbReference type="InterPro" id="IPR002401">
    <property type="entry name" value="Cyt_P450_E_grp-I"/>
</dbReference>
<dbReference type="PANTHER" id="PTHR47955">
    <property type="entry name" value="CYTOCHROME P450 FAMILY 71 PROTEIN"/>
    <property type="match status" value="1"/>
</dbReference>
<evidence type="ECO:0000313" key="12">
    <source>
        <dbReference type="EnsemblPlants" id="LPERR03G19000.2"/>
    </source>
</evidence>
<dbReference type="GO" id="GO:0004497">
    <property type="term" value="F:monooxygenase activity"/>
    <property type="evidence" value="ECO:0007669"/>
    <property type="project" value="UniProtKB-KW"/>
</dbReference>
<evidence type="ECO:0000313" key="13">
    <source>
        <dbReference type="Proteomes" id="UP000032180"/>
    </source>
</evidence>
<evidence type="ECO:0000256" key="2">
    <source>
        <dbReference type="ARBA" id="ARBA00010617"/>
    </source>
</evidence>
<evidence type="ECO:0000256" key="3">
    <source>
        <dbReference type="ARBA" id="ARBA00022617"/>
    </source>
</evidence>
<keyword evidence="6" id="KW-0472">Membrane</keyword>
<dbReference type="Gene3D" id="1.10.630.10">
    <property type="entry name" value="Cytochrome P450"/>
    <property type="match status" value="2"/>
</dbReference>
<sequence>MDELIIGSFCLVALTTLAVALAIKGALRGKETRAKLPPGPWNLPIIGSLHHLVGAPPHRALLRLARRHGPLMLVRLGEVPTVVVSSPEAAMEVLKTRDPAFASHPRSVTLDIASSGGKGIILAPYGEHWRQVRKICVVELLSARQVQRLESIRQDEVRRLVESIASTSTSINLTQALEALTNDIIARAVFGGRCRQQGEYLRLLKEVTTLVAGFNLVDLFPSSRLVRWLTTTERRLRKSHDQMGRIVDSIIEERRLEKEKASLSRSAGAKDEDDFLDVLLRLHKDDTLTVPLTTEIIGAIISDLFGAATDTTASTLEWAMVELIKNPRAMMRAKQEVRNTFGHTRSTLTSADSSELPYLRMVIKETLRLHPAAALILRANEESCHLMGYDIPQGTPVFINTFAVARDPQHWDDADEFKPERFENNGADIRATIAHLGYIPFGVGRRQCPGALFATTTMKLTLVNLLYHFDWTLPDGEIPETLDMSEDIFGAASDTTASVLEWAMVELMRNPTAMERAKQEIRNTLGHRKTAVTSTDVGEVQYLRMVIKETLRLHPASALILRANKDSCSIMGYDIPQEKLFYYGL</sequence>
<keyword evidence="3 10" id="KW-0349">Heme</keyword>
<keyword evidence="13" id="KW-1185">Reference proteome</keyword>
<keyword evidence="7 11" id="KW-0560">Oxidoreductase</keyword>
<keyword evidence="5 10" id="KW-0479">Metal-binding</keyword>
<evidence type="ECO:0000256" key="6">
    <source>
        <dbReference type="ARBA" id="ARBA00022989"/>
    </source>
</evidence>
<protein>
    <recommendedName>
        <fullName evidence="14">Cytochrome P450</fullName>
    </recommendedName>
</protein>
<dbReference type="InterPro" id="IPR036396">
    <property type="entry name" value="Cyt_P450_sf"/>
</dbReference>
<keyword evidence="6" id="KW-1133">Transmembrane helix</keyword>
<dbReference type="EnsemblPlants" id="LPERR03G19000.2">
    <property type="protein sequence ID" value="LPERR03G19000.2"/>
    <property type="gene ID" value="LPERR03G19000"/>
</dbReference>
<accession>A0A0D9VVH6</accession>
<keyword evidence="8 10" id="KW-0408">Iron</keyword>
<dbReference type="Pfam" id="PF00067">
    <property type="entry name" value="p450"/>
    <property type="match status" value="2"/>
</dbReference>
<dbReference type="FunFam" id="1.10.630.10:FF:000064">
    <property type="entry name" value="Cytochrome P450 monooxygenase"/>
    <property type="match status" value="1"/>
</dbReference>
<dbReference type="Proteomes" id="UP000032180">
    <property type="component" value="Chromosome 3"/>
</dbReference>
<evidence type="ECO:0008006" key="14">
    <source>
        <dbReference type="Google" id="ProtNLM"/>
    </source>
</evidence>
<reference evidence="12" key="3">
    <citation type="submission" date="2015-04" db="UniProtKB">
        <authorList>
            <consortium name="EnsemblPlants"/>
        </authorList>
    </citation>
    <scope>IDENTIFICATION</scope>
</reference>
<dbReference type="PROSITE" id="PS00086">
    <property type="entry name" value="CYTOCHROME_P450"/>
    <property type="match status" value="1"/>
</dbReference>
<dbReference type="PANTHER" id="PTHR47955:SF19">
    <property type="entry name" value="CYTOCHROME P450 71A9-LIKE ISOFORM X1"/>
    <property type="match status" value="1"/>
</dbReference>
<keyword evidence="9 11" id="KW-0503">Monooxygenase</keyword>
<organism evidence="12 13">
    <name type="scientific">Leersia perrieri</name>
    <dbReference type="NCBI Taxonomy" id="77586"/>
    <lineage>
        <taxon>Eukaryota</taxon>
        <taxon>Viridiplantae</taxon>
        <taxon>Streptophyta</taxon>
        <taxon>Embryophyta</taxon>
        <taxon>Tracheophyta</taxon>
        <taxon>Spermatophyta</taxon>
        <taxon>Magnoliopsida</taxon>
        <taxon>Liliopsida</taxon>
        <taxon>Poales</taxon>
        <taxon>Poaceae</taxon>
        <taxon>BOP clade</taxon>
        <taxon>Oryzoideae</taxon>
        <taxon>Oryzeae</taxon>
        <taxon>Oryzinae</taxon>
        <taxon>Leersia</taxon>
    </lineage>
</organism>
<evidence type="ECO:0000256" key="7">
    <source>
        <dbReference type="ARBA" id="ARBA00023002"/>
    </source>
</evidence>
<evidence type="ECO:0000256" key="11">
    <source>
        <dbReference type="RuleBase" id="RU000461"/>
    </source>
</evidence>
<dbReference type="PRINTS" id="PR00385">
    <property type="entry name" value="P450"/>
</dbReference>